<evidence type="ECO:0000313" key="3">
    <source>
        <dbReference type="Proteomes" id="UP001492380"/>
    </source>
</evidence>
<reference evidence="2 3" key="1">
    <citation type="submission" date="2024-04" db="EMBL/GenBank/DDBJ databases">
        <title>Phyllosticta paracitricarpa is synonymous to the EU quarantine fungus P. citricarpa based on phylogenomic analyses.</title>
        <authorList>
            <consortium name="Lawrence Berkeley National Laboratory"/>
            <person name="Van Ingen-Buijs V.A."/>
            <person name="Van Westerhoven A.C."/>
            <person name="Haridas S."/>
            <person name="Skiadas P."/>
            <person name="Martin F."/>
            <person name="Groenewald J.Z."/>
            <person name="Crous P.W."/>
            <person name="Seidl M.F."/>
        </authorList>
    </citation>
    <scope>NUCLEOTIDE SEQUENCE [LARGE SCALE GENOMIC DNA]</scope>
    <source>
        <strain evidence="2 3">CBS 123374</strain>
    </source>
</reference>
<comment type="caution">
    <text evidence="2">The sequence shown here is derived from an EMBL/GenBank/DDBJ whole genome shotgun (WGS) entry which is preliminary data.</text>
</comment>
<evidence type="ECO:0008006" key="4">
    <source>
        <dbReference type="Google" id="ProtNLM"/>
    </source>
</evidence>
<proteinExistence type="predicted"/>
<name>A0ABR1YIH0_9PEZI</name>
<organism evidence="2 3">
    <name type="scientific">Phyllosticta capitalensis</name>
    <dbReference type="NCBI Taxonomy" id="121624"/>
    <lineage>
        <taxon>Eukaryota</taxon>
        <taxon>Fungi</taxon>
        <taxon>Dikarya</taxon>
        <taxon>Ascomycota</taxon>
        <taxon>Pezizomycotina</taxon>
        <taxon>Dothideomycetes</taxon>
        <taxon>Dothideomycetes incertae sedis</taxon>
        <taxon>Botryosphaeriales</taxon>
        <taxon>Phyllostictaceae</taxon>
        <taxon>Phyllosticta</taxon>
    </lineage>
</organism>
<accession>A0ABR1YIH0</accession>
<evidence type="ECO:0000313" key="2">
    <source>
        <dbReference type="EMBL" id="KAK8230592.1"/>
    </source>
</evidence>
<evidence type="ECO:0000256" key="1">
    <source>
        <dbReference type="SAM" id="MobiDB-lite"/>
    </source>
</evidence>
<keyword evidence="3" id="KW-1185">Reference proteome</keyword>
<dbReference type="EMBL" id="JBBWRZ010000008">
    <property type="protein sequence ID" value="KAK8230592.1"/>
    <property type="molecule type" value="Genomic_DNA"/>
</dbReference>
<sequence>MHTTSWQESDTQPKPDAAGEDLRVWIEVEAWTEILQRMQRIHGSDGVKVAWEMMREEQVDIPTAGPHADAIWGLLIAEEGLLDSVVSYAFDLKARTGQAYEKLYEGIIASFFARQQNAPIYEWHGRLIQDFPPGPGGLKMIASHIIASKGSYSAFRWIYYRNNQRDVYDTIIPALQKQGKLSMARNLQVWLLSRGDIPKGSRPVEELVDMSKTPSLSRGRYSRKKTAQDALDPFDTTAVYVRQLETIGMRPKKVDDEFCARLFATRALTINFATNCILMMDCDEIGPLSMREMAFRSSDCKTVVENIGKIVDAGMAIKNTTYCRAIMRFALQNNQDLLQSLLETDQHPDNFDDEVLQHKLLKSYIRANDRPGIRRTLAMLTISKLNAESEGWNIMVRTVSDGETGPWNNRMAALSHLLEEGEMRGFKISRKTLGVLQQQLRPRKPAHAPQTLPEPGVHDDIWFTNVCCLALKTGTKVEPFRWRELFRRFGMTERFDHVYHLALWLANFYMTTHNLPEDLLRDFNHHFNPDRYCLALTNSASRGPEPRQPTDLRPSQPGHPLREIFNGHQLRAFVAWSIRRDFILPHNPNRKRKHFWARGLVLLRMLRQNDVCVSVHDVRKELNTQLVRLFGRHDPLLRRNLGQYHRARRNNPYTLAEMVQQANEAYGSFPEGVSEEPLLDLDKTRKLVLAAYKPPLWRHQRWPRRKKAVGQTAPPNMDLWSQLRL</sequence>
<gene>
    <name evidence="2" type="ORF">HDK90DRAFT_512724</name>
</gene>
<protein>
    <recommendedName>
        <fullName evidence="4">Pentatricopeptide repeat domain-containing protein</fullName>
    </recommendedName>
</protein>
<feature type="region of interest" description="Disordered" evidence="1">
    <location>
        <begin position="538"/>
        <end position="559"/>
    </location>
</feature>
<dbReference type="Proteomes" id="UP001492380">
    <property type="component" value="Unassembled WGS sequence"/>
</dbReference>